<comment type="caution">
    <text evidence="1">The sequence shown here is derived from an EMBL/GenBank/DDBJ whole genome shotgun (WGS) entry which is preliminary data.</text>
</comment>
<accession>A0AAW8AP49</accession>
<sequence>DLTVLAEYHKQIESNLQRIERKNQRTWYSKPGERGITCSGRQKIKGKSIPLI</sequence>
<evidence type="ECO:0000313" key="2">
    <source>
        <dbReference type="Proteomes" id="UP001244490"/>
    </source>
</evidence>
<organism evidence="1 2">
    <name type="scientific">Klebsiella pneumoniae</name>
    <dbReference type="NCBI Taxonomy" id="573"/>
    <lineage>
        <taxon>Bacteria</taxon>
        <taxon>Pseudomonadati</taxon>
        <taxon>Pseudomonadota</taxon>
        <taxon>Gammaproteobacteria</taxon>
        <taxon>Enterobacterales</taxon>
        <taxon>Enterobacteriaceae</taxon>
        <taxon>Klebsiella/Raoultella group</taxon>
        <taxon>Klebsiella</taxon>
        <taxon>Klebsiella pneumoniae complex</taxon>
    </lineage>
</organism>
<dbReference type="AlphaFoldDB" id="A0AAW8AP49"/>
<feature type="non-terminal residue" evidence="1">
    <location>
        <position position="1"/>
    </location>
</feature>
<protein>
    <submittedName>
        <fullName evidence="1">Antitermination protein</fullName>
    </submittedName>
</protein>
<name>A0AAW8AP49_KLEPN</name>
<dbReference type="Proteomes" id="UP001244490">
    <property type="component" value="Unassembled WGS sequence"/>
</dbReference>
<evidence type="ECO:0000313" key="1">
    <source>
        <dbReference type="EMBL" id="MDP0971004.1"/>
    </source>
</evidence>
<gene>
    <name evidence="1" type="ORF">Q6294_29075</name>
</gene>
<proteinExistence type="predicted"/>
<dbReference type="EMBL" id="JAUUIA010000181">
    <property type="protein sequence ID" value="MDP0971004.1"/>
    <property type="molecule type" value="Genomic_DNA"/>
</dbReference>
<reference evidence="1" key="1">
    <citation type="submission" date="2023-07" db="EMBL/GenBank/DDBJ databases">
        <authorList>
            <person name="Peng Z."/>
        </authorList>
    </citation>
    <scope>NUCLEOTIDE SEQUENCE</scope>
    <source>
        <strain evidence="1">KP219</strain>
    </source>
</reference>